<comment type="similarity">
    <text evidence="2">Belongs to the WhiB family.</text>
</comment>
<accession>A0A6J6GGV1</accession>
<keyword evidence="10" id="KW-0804">Transcription</keyword>
<evidence type="ECO:0000256" key="1">
    <source>
        <dbReference type="ARBA" id="ARBA00001966"/>
    </source>
</evidence>
<keyword evidence="3" id="KW-0004">4Fe-4S</keyword>
<evidence type="ECO:0000259" key="12">
    <source>
        <dbReference type="PROSITE" id="PS51674"/>
    </source>
</evidence>
<evidence type="ECO:0000256" key="8">
    <source>
        <dbReference type="ARBA" id="ARBA00023125"/>
    </source>
</evidence>
<dbReference type="AlphaFoldDB" id="A0A6J6GGV1"/>
<dbReference type="GO" id="GO:0045454">
    <property type="term" value="P:cell redox homeostasis"/>
    <property type="evidence" value="ECO:0007669"/>
    <property type="project" value="TreeGrafter"/>
</dbReference>
<dbReference type="GO" id="GO:0003677">
    <property type="term" value="F:DNA binding"/>
    <property type="evidence" value="ECO:0007669"/>
    <property type="project" value="UniProtKB-KW"/>
</dbReference>
<dbReference type="EMBL" id="CAEZSR010000319">
    <property type="protein sequence ID" value="CAB4600562.1"/>
    <property type="molecule type" value="Genomic_DNA"/>
</dbReference>
<keyword evidence="7" id="KW-0805">Transcription regulation</keyword>
<feature type="region of interest" description="Disordered" evidence="11">
    <location>
        <begin position="1"/>
        <end position="38"/>
    </location>
</feature>
<dbReference type="GO" id="GO:0045892">
    <property type="term" value="P:negative regulation of DNA-templated transcription"/>
    <property type="evidence" value="ECO:0007669"/>
    <property type="project" value="TreeGrafter"/>
</dbReference>
<evidence type="ECO:0000256" key="7">
    <source>
        <dbReference type="ARBA" id="ARBA00023015"/>
    </source>
</evidence>
<evidence type="ECO:0000256" key="10">
    <source>
        <dbReference type="ARBA" id="ARBA00023163"/>
    </source>
</evidence>
<proteinExistence type="inferred from homology"/>
<dbReference type="InterPro" id="IPR003482">
    <property type="entry name" value="Whib"/>
</dbReference>
<organism evidence="13">
    <name type="scientific">freshwater metagenome</name>
    <dbReference type="NCBI Taxonomy" id="449393"/>
    <lineage>
        <taxon>unclassified sequences</taxon>
        <taxon>metagenomes</taxon>
        <taxon>ecological metagenomes</taxon>
    </lineage>
</organism>
<dbReference type="PANTHER" id="PTHR38839">
    <property type="entry name" value="TRANSCRIPTIONAL REGULATOR WHID-RELATED"/>
    <property type="match status" value="1"/>
</dbReference>
<evidence type="ECO:0000313" key="13">
    <source>
        <dbReference type="EMBL" id="CAB4600562.1"/>
    </source>
</evidence>
<keyword evidence="4" id="KW-0479">Metal-binding</keyword>
<gene>
    <name evidence="13" type="ORF">UFOPK1493_04296</name>
</gene>
<dbReference type="PROSITE" id="PS51674">
    <property type="entry name" value="4FE4S_WBL"/>
    <property type="match status" value="1"/>
</dbReference>
<evidence type="ECO:0000256" key="9">
    <source>
        <dbReference type="ARBA" id="ARBA00023157"/>
    </source>
</evidence>
<keyword evidence="8" id="KW-0238">DNA-binding</keyword>
<protein>
    <submittedName>
        <fullName evidence="13">Unannotated protein</fullName>
    </submittedName>
</protein>
<feature type="domain" description="4Fe-4S Wbl-type" evidence="12">
    <location>
        <begin position="57"/>
        <end position="119"/>
    </location>
</feature>
<keyword evidence="5" id="KW-0408">Iron</keyword>
<keyword evidence="6" id="KW-0411">Iron-sulfur</keyword>
<dbReference type="InterPro" id="IPR034768">
    <property type="entry name" value="4FE4S_WBL"/>
</dbReference>
<evidence type="ECO:0000256" key="2">
    <source>
        <dbReference type="ARBA" id="ARBA00006597"/>
    </source>
</evidence>
<evidence type="ECO:0000256" key="3">
    <source>
        <dbReference type="ARBA" id="ARBA00022485"/>
    </source>
</evidence>
<comment type="cofactor">
    <cofactor evidence="1">
        <name>[4Fe-4S] cluster</name>
        <dbReference type="ChEBI" id="CHEBI:49883"/>
    </cofactor>
</comment>
<sequence>MRRRVGGYRSDVSSRNSPTAAPLPVGLRPTRSRVSPRVALERTRRRWRSPAWAEQAACAGQTELFFGPAIETERERLDRERRALTVCATCPVLAPCREHARQFRESGIWGGESEYQRRAALRRAKQTSS</sequence>
<keyword evidence="9" id="KW-1015">Disulfide bond</keyword>
<reference evidence="13" key="1">
    <citation type="submission" date="2020-05" db="EMBL/GenBank/DDBJ databases">
        <authorList>
            <person name="Chiriac C."/>
            <person name="Salcher M."/>
            <person name="Ghai R."/>
            <person name="Kavagutti S V."/>
        </authorList>
    </citation>
    <scope>NUCLEOTIDE SEQUENCE</scope>
</reference>
<evidence type="ECO:0000256" key="5">
    <source>
        <dbReference type="ARBA" id="ARBA00023004"/>
    </source>
</evidence>
<name>A0A6J6GGV1_9ZZZZ</name>
<evidence type="ECO:0000256" key="6">
    <source>
        <dbReference type="ARBA" id="ARBA00023014"/>
    </source>
</evidence>
<evidence type="ECO:0000256" key="4">
    <source>
        <dbReference type="ARBA" id="ARBA00022723"/>
    </source>
</evidence>
<dbReference type="Pfam" id="PF02467">
    <property type="entry name" value="Whib"/>
    <property type="match status" value="1"/>
</dbReference>
<evidence type="ECO:0000256" key="11">
    <source>
        <dbReference type="SAM" id="MobiDB-lite"/>
    </source>
</evidence>
<dbReference type="GO" id="GO:0047134">
    <property type="term" value="F:protein-disulfide reductase [NAD(P)H] activity"/>
    <property type="evidence" value="ECO:0007669"/>
    <property type="project" value="TreeGrafter"/>
</dbReference>
<dbReference type="GO" id="GO:0051539">
    <property type="term" value="F:4 iron, 4 sulfur cluster binding"/>
    <property type="evidence" value="ECO:0007669"/>
    <property type="project" value="UniProtKB-KW"/>
</dbReference>
<dbReference type="GO" id="GO:0046872">
    <property type="term" value="F:metal ion binding"/>
    <property type="evidence" value="ECO:0007669"/>
    <property type="project" value="UniProtKB-KW"/>
</dbReference>